<gene>
    <name evidence="2" type="ORF">R1sor_007514</name>
</gene>
<evidence type="ECO:0000313" key="3">
    <source>
        <dbReference type="Proteomes" id="UP001633002"/>
    </source>
</evidence>
<sequence length="140" mass="15572">MVEHVEDSRGPSAVLKGDELQRWMELSCEWDLFDCWLNSAERTDPWYTRHAVRGGRIEQARLDRVYLSRNGAWVNHVQKVDHFGGKTLSDHIPVVANLQGKSERTGEEGGGATVVTNTGITEQLTGDGGRAGGVRKRSQK</sequence>
<proteinExistence type="predicted"/>
<evidence type="ECO:0000256" key="1">
    <source>
        <dbReference type="SAM" id="MobiDB-lite"/>
    </source>
</evidence>
<protein>
    <submittedName>
        <fullName evidence="2">Uncharacterized protein</fullName>
    </submittedName>
</protein>
<dbReference type="AlphaFoldDB" id="A0ABD3HQZ6"/>
<keyword evidence="3" id="KW-1185">Reference proteome</keyword>
<reference evidence="2 3" key="1">
    <citation type="submission" date="2024-09" db="EMBL/GenBank/DDBJ databases">
        <title>Chromosome-scale assembly of Riccia sorocarpa.</title>
        <authorList>
            <person name="Paukszto L."/>
        </authorList>
    </citation>
    <scope>NUCLEOTIDE SEQUENCE [LARGE SCALE GENOMIC DNA]</scope>
    <source>
        <strain evidence="2">LP-2024</strain>
        <tissue evidence="2">Aerial parts of the thallus</tissue>
    </source>
</reference>
<dbReference type="SUPFAM" id="SSF56219">
    <property type="entry name" value="DNase I-like"/>
    <property type="match status" value="1"/>
</dbReference>
<feature type="region of interest" description="Disordered" evidence="1">
    <location>
        <begin position="121"/>
        <end position="140"/>
    </location>
</feature>
<evidence type="ECO:0000313" key="2">
    <source>
        <dbReference type="EMBL" id="KAL3693863.1"/>
    </source>
</evidence>
<comment type="caution">
    <text evidence="2">The sequence shown here is derived from an EMBL/GenBank/DDBJ whole genome shotgun (WGS) entry which is preliminary data.</text>
</comment>
<dbReference type="Proteomes" id="UP001633002">
    <property type="component" value="Unassembled WGS sequence"/>
</dbReference>
<organism evidence="2 3">
    <name type="scientific">Riccia sorocarpa</name>
    <dbReference type="NCBI Taxonomy" id="122646"/>
    <lineage>
        <taxon>Eukaryota</taxon>
        <taxon>Viridiplantae</taxon>
        <taxon>Streptophyta</taxon>
        <taxon>Embryophyta</taxon>
        <taxon>Marchantiophyta</taxon>
        <taxon>Marchantiopsida</taxon>
        <taxon>Marchantiidae</taxon>
        <taxon>Marchantiales</taxon>
        <taxon>Ricciaceae</taxon>
        <taxon>Riccia</taxon>
    </lineage>
</organism>
<dbReference type="InterPro" id="IPR036691">
    <property type="entry name" value="Endo/exonu/phosph_ase_sf"/>
</dbReference>
<dbReference type="Gene3D" id="3.60.10.10">
    <property type="entry name" value="Endonuclease/exonuclease/phosphatase"/>
    <property type="match status" value="1"/>
</dbReference>
<dbReference type="EMBL" id="JBJQOH010000003">
    <property type="protein sequence ID" value="KAL3693863.1"/>
    <property type="molecule type" value="Genomic_DNA"/>
</dbReference>
<accession>A0ABD3HQZ6</accession>
<name>A0ABD3HQZ6_9MARC</name>